<reference evidence="2" key="1">
    <citation type="submission" date="2016-10" db="EMBL/GenBank/DDBJ databases">
        <authorList>
            <person name="de Groot N.N."/>
        </authorList>
    </citation>
    <scope>NUCLEOTIDE SEQUENCE</scope>
</reference>
<dbReference type="Pfam" id="PF03886">
    <property type="entry name" value="ABC_trans_aux"/>
    <property type="match status" value="1"/>
</dbReference>
<dbReference type="SUPFAM" id="SSF159594">
    <property type="entry name" value="XCC0632-like"/>
    <property type="match status" value="1"/>
</dbReference>
<dbReference type="EMBL" id="FPHB01000038">
    <property type="protein sequence ID" value="SFV56341.1"/>
    <property type="molecule type" value="Genomic_DNA"/>
</dbReference>
<protein>
    <submittedName>
        <fullName evidence="2">Putative lipoprotein</fullName>
    </submittedName>
</protein>
<dbReference type="InterPro" id="IPR005586">
    <property type="entry name" value="ABC_trans_aux"/>
</dbReference>
<dbReference type="Gene3D" id="3.40.50.10610">
    <property type="entry name" value="ABC-type transport auxiliary lipoprotein component"/>
    <property type="match status" value="1"/>
</dbReference>
<name>A0A1W1BSB4_9ZZZZ</name>
<feature type="domain" description="ABC-type transport auxiliary lipoprotein component" evidence="1">
    <location>
        <begin position="64"/>
        <end position="193"/>
    </location>
</feature>
<sequence>MQKVLAGLISVFFFLSGCSVKSTPPVDEYTIILNDLSKSNIKSTKCHKSVLKILAPFGAQEYATSDLNYVVLPNEQNRYNLSIWSNSLSSTLYKEITKSIKQSTLFESVINYASVAKSDYILEIEINDFKQYFLKDLKHSYVVVDLTFTLIEQKHFRVVAQREFMKKIKTKSLDAKGGVEALNNAFKDVTTEMISWLEEVCQ</sequence>
<organism evidence="2">
    <name type="scientific">hydrothermal vent metagenome</name>
    <dbReference type="NCBI Taxonomy" id="652676"/>
    <lineage>
        <taxon>unclassified sequences</taxon>
        <taxon>metagenomes</taxon>
        <taxon>ecological metagenomes</taxon>
    </lineage>
</organism>
<proteinExistence type="predicted"/>
<gene>
    <name evidence="2" type="ORF">MNB_SM-7-379</name>
</gene>
<dbReference type="AlphaFoldDB" id="A0A1W1BSB4"/>
<keyword evidence="2" id="KW-0449">Lipoprotein</keyword>
<accession>A0A1W1BSB4</accession>
<dbReference type="PROSITE" id="PS51257">
    <property type="entry name" value="PROKAR_LIPOPROTEIN"/>
    <property type="match status" value="1"/>
</dbReference>
<evidence type="ECO:0000259" key="1">
    <source>
        <dbReference type="Pfam" id="PF03886"/>
    </source>
</evidence>
<evidence type="ECO:0000313" key="2">
    <source>
        <dbReference type="EMBL" id="SFV56341.1"/>
    </source>
</evidence>